<reference evidence="1" key="1">
    <citation type="journal article" date="2015" name="Nature">
        <title>Complex archaea that bridge the gap between prokaryotes and eukaryotes.</title>
        <authorList>
            <person name="Spang A."/>
            <person name="Saw J.H."/>
            <person name="Jorgensen S.L."/>
            <person name="Zaremba-Niedzwiedzka K."/>
            <person name="Martijn J."/>
            <person name="Lind A.E."/>
            <person name="van Eijk R."/>
            <person name="Schleper C."/>
            <person name="Guy L."/>
            <person name="Ettema T.J."/>
        </authorList>
    </citation>
    <scope>NUCLEOTIDE SEQUENCE</scope>
</reference>
<dbReference type="AlphaFoldDB" id="A0A0F9QY49"/>
<sequence>MSPIPDEIRPTAENYVIVYDKIDKTIKIRKKHHAEGLQFVQMCPFDFNTRDEAVLNLILSPIEDFSYLPL</sequence>
<name>A0A0F9QY49_9ZZZZ</name>
<protein>
    <submittedName>
        <fullName evidence="1">Uncharacterized protein</fullName>
    </submittedName>
</protein>
<comment type="caution">
    <text evidence="1">The sequence shown here is derived from an EMBL/GenBank/DDBJ whole genome shotgun (WGS) entry which is preliminary data.</text>
</comment>
<proteinExistence type="predicted"/>
<dbReference type="EMBL" id="LAZR01003463">
    <property type="protein sequence ID" value="KKN18056.1"/>
    <property type="molecule type" value="Genomic_DNA"/>
</dbReference>
<evidence type="ECO:0000313" key="1">
    <source>
        <dbReference type="EMBL" id="KKN18056.1"/>
    </source>
</evidence>
<gene>
    <name evidence="1" type="ORF">LCGC14_0959550</name>
</gene>
<accession>A0A0F9QY49</accession>
<organism evidence="1">
    <name type="scientific">marine sediment metagenome</name>
    <dbReference type="NCBI Taxonomy" id="412755"/>
    <lineage>
        <taxon>unclassified sequences</taxon>
        <taxon>metagenomes</taxon>
        <taxon>ecological metagenomes</taxon>
    </lineage>
</organism>